<dbReference type="OrthoDB" id="9819906at2"/>
<dbReference type="KEGG" id="mai:MICA_2091"/>
<evidence type="ECO:0000313" key="1">
    <source>
        <dbReference type="EMBL" id="AEP10398.1"/>
    </source>
</evidence>
<reference evidence="1 2" key="1">
    <citation type="journal article" date="2011" name="BMC Genomics">
        <title>Genomic insights into an obligate epibiotic bacterial predator: Micavibrio aeruginosavorus ARL-13.</title>
        <authorList>
            <person name="Wang Z."/>
            <person name="Kadouri D."/>
            <person name="Wu M."/>
        </authorList>
    </citation>
    <scope>NUCLEOTIDE SEQUENCE [LARGE SCALE GENOMIC DNA]</scope>
    <source>
        <strain evidence="1 2">ARL-13</strain>
    </source>
</reference>
<accession>G2KQ30</accession>
<gene>
    <name evidence="1" type="ordered locus">MICA_2091</name>
</gene>
<dbReference type="STRING" id="856793.MICA_2091"/>
<dbReference type="EMBL" id="CP002382">
    <property type="protein sequence ID" value="AEP10398.1"/>
    <property type="molecule type" value="Genomic_DNA"/>
</dbReference>
<dbReference type="RefSeq" id="WP_014103621.1">
    <property type="nucleotide sequence ID" value="NC_016026.1"/>
</dbReference>
<organism evidence="1 2">
    <name type="scientific">Micavibrio aeruginosavorus (strain ARL-13)</name>
    <dbReference type="NCBI Taxonomy" id="856793"/>
    <lineage>
        <taxon>Bacteria</taxon>
        <taxon>Pseudomonadati</taxon>
        <taxon>Bdellovibrionota</taxon>
        <taxon>Bdellovibrionia</taxon>
        <taxon>Bdellovibrionales</taxon>
        <taxon>Pseudobdellovibrionaceae</taxon>
        <taxon>Micavibrio</taxon>
    </lineage>
</organism>
<proteinExistence type="predicted"/>
<dbReference type="AlphaFoldDB" id="G2KQ30"/>
<sequence>MKPYNWNLHDATIEALRELEKTLDQLYGDAPVPVTTFKDWALEAAFNARASKNECDRAYAGMKDLDKIIAGRILGAVRKGGVLASTVTNYIKTMIEHCPQEQTVIDRMRRDRLLRLQYLQELNVQVLPAMPVFRGETASFSDYHTTLKNFLLSARQIDENHRDVAAPFMQDKNARPSVGDLKMSLGKVMDAALDLASQQADLAKDSLSMASTLMVIKNYPKTIQVTPELDQRLHGYMTLATEMSRSARFNLAVAREDVSLQFLMNNLDRPAFLYALPRGGNVRSGPTVPPPRSLPSP</sequence>
<protein>
    <submittedName>
        <fullName evidence="1">Uncharacterized protein</fullName>
    </submittedName>
</protein>
<name>G2KQ30_MICAA</name>
<keyword evidence="2" id="KW-1185">Reference proteome</keyword>
<dbReference type="Proteomes" id="UP000009286">
    <property type="component" value="Chromosome"/>
</dbReference>
<evidence type="ECO:0000313" key="2">
    <source>
        <dbReference type="Proteomes" id="UP000009286"/>
    </source>
</evidence>
<dbReference type="HOGENOM" id="CLU_936307_0_0_5"/>